<feature type="transmembrane region" description="Helical" evidence="1">
    <location>
        <begin position="189"/>
        <end position="210"/>
    </location>
</feature>
<dbReference type="SMR" id="B4JEU5"/>
<dbReference type="HOGENOM" id="CLU_1241263_0_0_1"/>
<dbReference type="SUPFAM" id="SSF46565">
    <property type="entry name" value="Chaperone J-domain"/>
    <property type="match status" value="1"/>
</dbReference>
<reference evidence="3 4" key="1">
    <citation type="journal article" date="2007" name="Nature">
        <title>Evolution of genes and genomes on the Drosophila phylogeny.</title>
        <authorList>
            <consortium name="Drosophila 12 Genomes Consortium"/>
            <person name="Clark A.G."/>
            <person name="Eisen M.B."/>
            <person name="Smith D.R."/>
            <person name="Bergman C.M."/>
            <person name="Oliver B."/>
            <person name="Markow T.A."/>
            <person name="Kaufman T.C."/>
            <person name="Kellis M."/>
            <person name="Gelbart W."/>
            <person name="Iyer V.N."/>
            <person name="Pollard D.A."/>
            <person name="Sackton T.B."/>
            <person name="Larracuente A.M."/>
            <person name="Singh N.D."/>
            <person name="Abad J.P."/>
            <person name="Abt D.N."/>
            <person name="Adryan B."/>
            <person name="Aguade M."/>
            <person name="Akashi H."/>
            <person name="Anderson W.W."/>
            <person name="Aquadro C.F."/>
            <person name="Ardell D.H."/>
            <person name="Arguello R."/>
            <person name="Artieri C.G."/>
            <person name="Barbash D.A."/>
            <person name="Barker D."/>
            <person name="Barsanti P."/>
            <person name="Batterham P."/>
            <person name="Batzoglou S."/>
            <person name="Begun D."/>
            <person name="Bhutkar A."/>
            <person name="Blanco E."/>
            <person name="Bosak S.A."/>
            <person name="Bradley R.K."/>
            <person name="Brand A.D."/>
            <person name="Brent M.R."/>
            <person name="Brooks A.N."/>
            <person name="Brown R.H."/>
            <person name="Butlin R.K."/>
            <person name="Caggese C."/>
            <person name="Calvi B.R."/>
            <person name="Bernardo de Carvalho A."/>
            <person name="Caspi A."/>
            <person name="Castrezana S."/>
            <person name="Celniker S.E."/>
            <person name="Chang J.L."/>
            <person name="Chapple C."/>
            <person name="Chatterji S."/>
            <person name="Chinwalla A."/>
            <person name="Civetta A."/>
            <person name="Clifton S.W."/>
            <person name="Comeron J.M."/>
            <person name="Costello J.C."/>
            <person name="Coyne J.A."/>
            <person name="Daub J."/>
            <person name="David R.G."/>
            <person name="Delcher A.L."/>
            <person name="Delehaunty K."/>
            <person name="Do C.B."/>
            <person name="Ebling H."/>
            <person name="Edwards K."/>
            <person name="Eickbush T."/>
            <person name="Evans J.D."/>
            <person name="Filipski A."/>
            <person name="Findeiss S."/>
            <person name="Freyhult E."/>
            <person name="Fulton L."/>
            <person name="Fulton R."/>
            <person name="Garcia A.C."/>
            <person name="Gardiner A."/>
            <person name="Garfield D.A."/>
            <person name="Garvin B.E."/>
            <person name="Gibson G."/>
            <person name="Gilbert D."/>
            <person name="Gnerre S."/>
            <person name="Godfrey J."/>
            <person name="Good R."/>
            <person name="Gotea V."/>
            <person name="Gravely B."/>
            <person name="Greenberg A.J."/>
            <person name="Griffiths-Jones S."/>
            <person name="Gross S."/>
            <person name="Guigo R."/>
            <person name="Gustafson E.A."/>
            <person name="Haerty W."/>
            <person name="Hahn M.W."/>
            <person name="Halligan D.L."/>
            <person name="Halpern A.L."/>
            <person name="Halter G.M."/>
            <person name="Han M.V."/>
            <person name="Heger A."/>
            <person name="Hillier L."/>
            <person name="Hinrichs A.S."/>
            <person name="Holmes I."/>
            <person name="Hoskins R.A."/>
            <person name="Hubisz M.J."/>
            <person name="Hultmark D."/>
            <person name="Huntley M.A."/>
            <person name="Jaffe D.B."/>
            <person name="Jagadeeshan S."/>
            <person name="Jeck W.R."/>
            <person name="Johnson J."/>
            <person name="Jones C.D."/>
            <person name="Jordan W.C."/>
            <person name="Karpen G.H."/>
            <person name="Kataoka E."/>
            <person name="Keightley P.D."/>
            <person name="Kheradpour P."/>
            <person name="Kirkness E.F."/>
            <person name="Koerich L.B."/>
            <person name="Kristiansen K."/>
            <person name="Kudrna D."/>
            <person name="Kulathinal R.J."/>
            <person name="Kumar S."/>
            <person name="Kwok R."/>
            <person name="Lander E."/>
            <person name="Langley C.H."/>
            <person name="Lapoint R."/>
            <person name="Lazzaro B.P."/>
            <person name="Lee S.J."/>
            <person name="Levesque L."/>
            <person name="Li R."/>
            <person name="Lin C.F."/>
            <person name="Lin M.F."/>
            <person name="Lindblad-Toh K."/>
            <person name="Llopart A."/>
            <person name="Long M."/>
            <person name="Low L."/>
            <person name="Lozovsky E."/>
            <person name="Lu J."/>
            <person name="Luo M."/>
            <person name="Machado C.A."/>
            <person name="Makalowski W."/>
            <person name="Marzo M."/>
            <person name="Matsuda M."/>
            <person name="Matzkin L."/>
            <person name="McAllister B."/>
            <person name="McBride C.S."/>
            <person name="McKernan B."/>
            <person name="McKernan K."/>
            <person name="Mendez-Lago M."/>
            <person name="Minx P."/>
            <person name="Mollenhauer M.U."/>
            <person name="Montooth K."/>
            <person name="Mount S.M."/>
            <person name="Mu X."/>
            <person name="Myers E."/>
            <person name="Negre B."/>
            <person name="Newfeld S."/>
            <person name="Nielsen R."/>
            <person name="Noor M.A."/>
            <person name="O'Grady P."/>
            <person name="Pachter L."/>
            <person name="Papaceit M."/>
            <person name="Parisi M.J."/>
            <person name="Parisi M."/>
            <person name="Parts L."/>
            <person name="Pedersen J.S."/>
            <person name="Pesole G."/>
            <person name="Phillippy A.M."/>
            <person name="Ponting C.P."/>
            <person name="Pop M."/>
            <person name="Porcelli D."/>
            <person name="Powell J.R."/>
            <person name="Prohaska S."/>
            <person name="Pruitt K."/>
            <person name="Puig M."/>
            <person name="Quesneville H."/>
            <person name="Ram K.R."/>
            <person name="Rand D."/>
            <person name="Rasmussen M.D."/>
            <person name="Reed L.K."/>
            <person name="Reenan R."/>
            <person name="Reily A."/>
            <person name="Remington K.A."/>
            <person name="Rieger T.T."/>
            <person name="Ritchie M.G."/>
            <person name="Robin C."/>
            <person name="Rogers Y.H."/>
            <person name="Rohde C."/>
            <person name="Rozas J."/>
            <person name="Rubenfield M.J."/>
            <person name="Ruiz A."/>
            <person name="Russo S."/>
            <person name="Salzberg S.L."/>
            <person name="Sanchez-Gracia A."/>
            <person name="Saranga D.J."/>
            <person name="Sato H."/>
            <person name="Schaeffer S.W."/>
            <person name="Schatz M.C."/>
            <person name="Schlenke T."/>
            <person name="Schwartz R."/>
            <person name="Segarra C."/>
            <person name="Singh R.S."/>
            <person name="Sirot L."/>
            <person name="Sirota M."/>
            <person name="Sisneros N.B."/>
            <person name="Smith C.D."/>
            <person name="Smith T.F."/>
            <person name="Spieth J."/>
            <person name="Stage D.E."/>
            <person name="Stark A."/>
            <person name="Stephan W."/>
            <person name="Strausberg R.L."/>
            <person name="Strempel S."/>
            <person name="Sturgill D."/>
            <person name="Sutton G."/>
            <person name="Sutton G.G."/>
            <person name="Tao W."/>
            <person name="Teichmann S."/>
            <person name="Tobari Y.N."/>
            <person name="Tomimura Y."/>
            <person name="Tsolas J.M."/>
            <person name="Valente V.L."/>
            <person name="Venter E."/>
            <person name="Venter J.C."/>
            <person name="Vicario S."/>
            <person name="Vieira F.G."/>
            <person name="Vilella A.J."/>
            <person name="Villasante A."/>
            <person name="Walenz B."/>
            <person name="Wang J."/>
            <person name="Wasserman M."/>
            <person name="Watts T."/>
            <person name="Wilson D."/>
            <person name="Wilson R.K."/>
            <person name="Wing R.A."/>
            <person name="Wolfner M.F."/>
            <person name="Wong A."/>
            <person name="Wong G.K."/>
            <person name="Wu C.I."/>
            <person name="Wu G."/>
            <person name="Yamamoto D."/>
            <person name="Yang H.P."/>
            <person name="Yang S.P."/>
            <person name="Yorke J.A."/>
            <person name="Yoshida K."/>
            <person name="Zdobnov E."/>
            <person name="Zhang P."/>
            <person name="Zhang Y."/>
            <person name="Zimin A.V."/>
            <person name="Baldwin J."/>
            <person name="Abdouelleil A."/>
            <person name="Abdulkadir J."/>
            <person name="Abebe A."/>
            <person name="Abera B."/>
            <person name="Abreu J."/>
            <person name="Acer S.C."/>
            <person name="Aftuck L."/>
            <person name="Alexander A."/>
            <person name="An P."/>
            <person name="Anderson E."/>
            <person name="Anderson S."/>
            <person name="Arachi H."/>
            <person name="Azer M."/>
            <person name="Bachantsang P."/>
            <person name="Barry A."/>
            <person name="Bayul T."/>
            <person name="Berlin A."/>
            <person name="Bessette D."/>
            <person name="Bloom T."/>
            <person name="Blye J."/>
            <person name="Boguslavskiy L."/>
            <person name="Bonnet C."/>
            <person name="Boukhgalter B."/>
            <person name="Bourzgui I."/>
            <person name="Brown A."/>
            <person name="Cahill P."/>
            <person name="Channer S."/>
            <person name="Cheshatsang Y."/>
            <person name="Chuda L."/>
            <person name="Citroen M."/>
            <person name="Collymore A."/>
            <person name="Cooke P."/>
            <person name="Costello M."/>
            <person name="D'Aco K."/>
            <person name="Daza R."/>
            <person name="De Haan G."/>
            <person name="DeGray S."/>
            <person name="DeMaso C."/>
            <person name="Dhargay N."/>
            <person name="Dooley K."/>
            <person name="Dooley E."/>
            <person name="Doricent M."/>
            <person name="Dorje P."/>
            <person name="Dorjee K."/>
            <person name="Dupes A."/>
            <person name="Elong R."/>
            <person name="Falk J."/>
            <person name="Farina A."/>
            <person name="Faro S."/>
            <person name="Ferguson D."/>
            <person name="Fisher S."/>
            <person name="Foley C.D."/>
            <person name="Franke A."/>
            <person name="Friedrich D."/>
            <person name="Gadbois L."/>
            <person name="Gearin G."/>
            <person name="Gearin C.R."/>
            <person name="Giannoukos G."/>
            <person name="Goode T."/>
            <person name="Graham J."/>
            <person name="Grandbois E."/>
            <person name="Grewal S."/>
            <person name="Gyaltsen K."/>
            <person name="Hafez N."/>
            <person name="Hagos B."/>
            <person name="Hall J."/>
            <person name="Henson C."/>
            <person name="Hollinger A."/>
            <person name="Honan T."/>
            <person name="Huard M.D."/>
            <person name="Hughes L."/>
            <person name="Hurhula B."/>
            <person name="Husby M.E."/>
            <person name="Kamat A."/>
            <person name="Kanga B."/>
            <person name="Kashin S."/>
            <person name="Khazanovich D."/>
            <person name="Kisner P."/>
            <person name="Lance K."/>
            <person name="Lara M."/>
            <person name="Lee W."/>
            <person name="Lennon N."/>
            <person name="Letendre F."/>
            <person name="LeVine R."/>
            <person name="Lipovsky A."/>
            <person name="Liu X."/>
            <person name="Liu J."/>
            <person name="Liu S."/>
            <person name="Lokyitsang T."/>
            <person name="Lokyitsang Y."/>
            <person name="Lubonja R."/>
            <person name="Lui A."/>
            <person name="MacDonald P."/>
            <person name="Magnisalis V."/>
            <person name="Maru K."/>
            <person name="Matthews C."/>
            <person name="McCusker W."/>
            <person name="McDonough S."/>
            <person name="Mehta T."/>
            <person name="Meldrim J."/>
            <person name="Meneus L."/>
            <person name="Mihai O."/>
            <person name="Mihalev A."/>
            <person name="Mihova T."/>
            <person name="Mittelman R."/>
            <person name="Mlenga V."/>
            <person name="Montmayeur A."/>
            <person name="Mulrain L."/>
            <person name="Navidi A."/>
            <person name="Naylor J."/>
            <person name="Negash T."/>
            <person name="Nguyen T."/>
            <person name="Nguyen N."/>
            <person name="Nicol R."/>
            <person name="Norbu C."/>
            <person name="Norbu N."/>
            <person name="Novod N."/>
            <person name="O'Neill B."/>
            <person name="Osman S."/>
            <person name="Markiewicz E."/>
            <person name="Oyono O.L."/>
            <person name="Patti C."/>
            <person name="Phunkhang P."/>
            <person name="Pierre F."/>
            <person name="Priest M."/>
            <person name="Raghuraman S."/>
            <person name="Rege F."/>
            <person name="Reyes R."/>
            <person name="Rise C."/>
            <person name="Rogov P."/>
            <person name="Ross K."/>
            <person name="Ryan E."/>
            <person name="Settipalli S."/>
            <person name="Shea T."/>
            <person name="Sherpa N."/>
            <person name="Shi L."/>
            <person name="Shih D."/>
            <person name="Sparrow T."/>
            <person name="Spaulding J."/>
            <person name="Stalker J."/>
            <person name="Stange-Thomann N."/>
            <person name="Stavropoulos S."/>
            <person name="Stone C."/>
            <person name="Strader C."/>
            <person name="Tesfaye S."/>
            <person name="Thomson T."/>
            <person name="Thoulutsang Y."/>
            <person name="Thoulutsang D."/>
            <person name="Topham K."/>
            <person name="Topping I."/>
            <person name="Tsamla T."/>
            <person name="Vassiliev H."/>
            <person name="Vo A."/>
            <person name="Wangchuk T."/>
            <person name="Wangdi T."/>
            <person name="Weiand M."/>
            <person name="Wilkinson J."/>
            <person name="Wilson A."/>
            <person name="Yadav S."/>
            <person name="Young G."/>
            <person name="Yu Q."/>
            <person name="Zembek L."/>
            <person name="Zhong D."/>
            <person name="Zimmer A."/>
            <person name="Zwirko Z."/>
            <person name="Jaffe D.B."/>
            <person name="Alvarez P."/>
            <person name="Brockman W."/>
            <person name="Butler J."/>
            <person name="Chin C."/>
            <person name="Gnerre S."/>
            <person name="Grabherr M."/>
            <person name="Kleber M."/>
            <person name="Mauceli E."/>
            <person name="MacCallum I."/>
        </authorList>
    </citation>
    <scope>NUCLEOTIDE SEQUENCE [LARGE SCALE GENOMIC DNA]</scope>
    <source>
        <strain evidence="4">Tucson 15287-2541.00</strain>
    </source>
</reference>
<keyword evidence="1" id="KW-0812">Transmembrane</keyword>
<evidence type="ECO:0000259" key="2">
    <source>
        <dbReference type="PROSITE" id="PS50076"/>
    </source>
</evidence>
<dbReference type="PANTHER" id="PTHR44825:SF1">
    <property type="entry name" value="DNAJ HOMOLOG SUBFAMILY C MEMBER 4"/>
    <property type="match status" value="1"/>
</dbReference>
<gene>
    <name evidence="3" type="primary">Dgri\GH19185</name>
    <name evidence="3" type="ORF">Dgri_GH19185</name>
</gene>
<dbReference type="PANTHER" id="PTHR44825">
    <property type="match status" value="1"/>
</dbReference>
<dbReference type="PRINTS" id="PR00625">
    <property type="entry name" value="JDOMAIN"/>
</dbReference>
<dbReference type="OrthoDB" id="66964at2759"/>
<dbReference type="KEGG" id="dgr:6563031"/>
<dbReference type="Proteomes" id="UP000001070">
    <property type="component" value="Unassembled WGS sequence"/>
</dbReference>
<evidence type="ECO:0000313" key="4">
    <source>
        <dbReference type="Proteomes" id="UP000001070"/>
    </source>
</evidence>
<accession>B4JEU5</accession>
<keyword evidence="4" id="KW-1185">Reference proteome</keyword>
<keyword evidence="1" id="KW-0472">Membrane</keyword>
<dbReference type="InParanoid" id="B4JEU5"/>
<organism evidence="4">
    <name type="scientific">Drosophila grimshawi</name>
    <name type="common">Hawaiian fruit fly</name>
    <name type="synonym">Idiomyia grimshawi</name>
    <dbReference type="NCBI Taxonomy" id="7222"/>
    <lineage>
        <taxon>Eukaryota</taxon>
        <taxon>Metazoa</taxon>
        <taxon>Ecdysozoa</taxon>
        <taxon>Arthropoda</taxon>
        <taxon>Hexapoda</taxon>
        <taxon>Insecta</taxon>
        <taxon>Pterygota</taxon>
        <taxon>Neoptera</taxon>
        <taxon>Endopterygota</taxon>
        <taxon>Diptera</taxon>
        <taxon>Brachycera</taxon>
        <taxon>Muscomorpha</taxon>
        <taxon>Ephydroidea</taxon>
        <taxon>Drosophilidae</taxon>
        <taxon>Drosophila</taxon>
        <taxon>Hawaiian Drosophila</taxon>
    </lineage>
</organism>
<proteinExistence type="predicted"/>
<feature type="domain" description="J" evidence="2">
    <location>
        <begin position="34"/>
        <end position="98"/>
    </location>
</feature>
<dbReference type="CDD" id="cd06257">
    <property type="entry name" value="DnaJ"/>
    <property type="match status" value="1"/>
</dbReference>
<dbReference type="PhylomeDB" id="B4JEU5"/>
<name>B4JEU5_DROGR</name>
<dbReference type="EMBL" id="CH916369">
    <property type="protein sequence ID" value="EDV93226.1"/>
    <property type="molecule type" value="Genomic_DNA"/>
</dbReference>
<dbReference type="eggNOG" id="KOG0715">
    <property type="taxonomic scope" value="Eukaryota"/>
</dbReference>
<dbReference type="InterPro" id="IPR001623">
    <property type="entry name" value="DnaJ_domain"/>
</dbReference>
<dbReference type="STRING" id="7222.B4JEU5"/>
<evidence type="ECO:0000256" key="1">
    <source>
        <dbReference type="SAM" id="Phobius"/>
    </source>
</evidence>
<dbReference type="Gene3D" id="1.10.287.110">
    <property type="entry name" value="DnaJ domain"/>
    <property type="match status" value="1"/>
</dbReference>
<sequence>MIKCIQKKTVLNPVRRMATFHSNFACSMINGYRSYYDVLNVSTNSTESEIKSAFIELSKKYHPDANIHTRDSEEFVRVCEAYKILHKRASREHYNRRLRTRFYMVQPVDISYTNKNVHRAWVKYQASMRHKQFGHDVPSFGGATILHKKPLVIKAAAPYPMTTTMSDCEAEAGDVIRMPFSFNGSHHKWMYAGYMTGFSLVGILLALDALRKAHKKSKCNSVL</sequence>
<dbReference type="PROSITE" id="PS50076">
    <property type="entry name" value="DNAJ_2"/>
    <property type="match status" value="1"/>
</dbReference>
<protein>
    <submittedName>
        <fullName evidence="3">GH19185</fullName>
    </submittedName>
</protein>
<dbReference type="InterPro" id="IPR036869">
    <property type="entry name" value="J_dom_sf"/>
</dbReference>
<dbReference type="InterPro" id="IPR052763">
    <property type="entry name" value="DnaJ_C4"/>
</dbReference>
<dbReference type="FunCoup" id="B4JEU5">
    <property type="interactions" value="2"/>
</dbReference>
<dbReference type="Pfam" id="PF00226">
    <property type="entry name" value="DnaJ"/>
    <property type="match status" value="1"/>
</dbReference>
<dbReference type="SMART" id="SM00271">
    <property type="entry name" value="DnaJ"/>
    <property type="match status" value="1"/>
</dbReference>
<evidence type="ECO:0000313" key="3">
    <source>
        <dbReference type="EMBL" id="EDV93226.1"/>
    </source>
</evidence>
<dbReference type="AlphaFoldDB" id="B4JEU5"/>
<keyword evidence="1" id="KW-1133">Transmembrane helix</keyword>